<sequence length="1009" mass="113593">MVSGAVFVPHGRQPESSIALQKPHDYQREWMATKRNIYLHELYGMEIGADTALCRCGKAALWRCLECIGSAVICAHCLRDAHLLLPFHRVEFWGGTSWRAAWLRTVDVQVHLGHGSTPCPSLRDVSSGPSGCEEAPEGSAPSDEDAEATRFDVHLDDASDMPRVGEEPRYRSTLMMVIVDTSGVHEIPVVFCACPNAHPRDIQLLRMGLYPATWRRPQTAFTFRALDDFLLTNKECKTPAFSYYSRLRRITSESFPHMVPDRYRDLLRLSRQWRNLKARRLAGIGYPDVPVPGPGAFAIKCPACPWPGINMLPNWDSDEDKWPHAASVIMDGNFGAQHMKMKNPEDDVRFADGHGYMVTDEPYKNHLKNACKPKSQKLECNEHRAVIGAASERAPLEATGIGAACCSRHGFFFPHCVVDFQRGEQQKNMDYCLFQVSQFLNGIILLLVLYDVWCFYYKHLLWRFENCPALSLPDNLTITGGVGQFHVHAHRAECYARFSPNFIPGAGQQLIEFIEPNWIETNEVAGSTRGMSTGHRQEFLDDHMNDSNWYKMTRLAVALTRKWEAACSKVGPAMDAFDDLTKNSSPDNVKAWTQAAESAAAERHTDYEAMDIYAVQSVKPVPTQQQIQLELAQAENARRGAQVGAAAWIVSGLKLEELGVAAKARTILPASPIADRLALEQMRGKLLKDIERFHRDSRSYLSGDALRAFLDVHRDGSALGAEWDEDQVSSLGADGPDREDIPGVVERTQLFLPSTLGAGACRTYGMSKLLQAERRLRVGQMNDALHAVRVGIGYKSYLYRTSVRVANSQTKKLRSFDDVQCADAGILSNARVYETARSSLLRLYDPANPEDEEELESTTARFRPLNRSKDLKVNTAIIESTTRGLSHLHLPWFWYLDTGATTADGSWTDEMYRVVWLRGYARKMRWEEEVVLVHVEMIRMQEALERTARVWEGRARGNTEGGYASWADRQAHLWRSLRSHAAGLFERARASHRPQCTSAIISRNLAKYS</sequence>
<organism evidence="3 4">
    <name type="scientific">Lentinus brumalis</name>
    <dbReference type="NCBI Taxonomy" id="2498619"/>
    <lineage>
        <taxon>Eukaryota</taxon>
        <taxon>Fungi</taxon>
        <taxon>Dikarya</taxon>
        <taxon>Basidiomycota</taxon>
        <taxon>Agaricomycotina</taxon>
        <taxon>Agaricomycetes</taxon>
        <taxon>Polyporales</taxon>
        <taxon>Polyporaceae</taxon>
        <taxon>Lentinus</taxon>
    </lineage>
</organism>
<accession>A0A371CLN5</accession>
<protein>
    <recommendedName>
        <fullName evidence="2">CxC2-like cysteine cluster KDZ transposase-associated domain-containing protein</fullName>
    </recommendedName>
</protein>
<dbReference type="Pfam" id="PF18803">
    <property type="entry name" value="CxC2"/>
    <property type="match status" value="1"/>
</dbReference>
<reference evidence="3 4" key="1">
    <citation type="journal article" date="2018" name="Biotechnol. Biofuels">
        <title>Integrative visual omics of the white-rot fungus Polyporus brumalis exposes the biotechnological potential of its oxidative enzymes for delignifying raw plant biomass.</title>
        <authorList>
            <person name="Miyauchi S."/>
            <person name="Rancon A."/>
            <person name="Drula E."/>
            <person name="Hage H."/>
            <person name="Chaduli D."/>
            <person name="Favel A."/>
            <person name="Grisel S."/>
            <person name="Henrissat B."/>
            <person name="Herpoel-Gimbert I."/>
            <person name="Ruiz-Duenas F.J."/>
            <person name="Chevret D."/>
            <person name="Hainaut M."/>
            <person name="Lin J."/>
            <person name="Wang M."/>
            <person name="Pangilinan J."/>
            <person name="Lipzen A."/>
            <person name="Lesage-Meessen L."/>
            <person name="Navarro D."/>
            <person name="Riley R."/>
            <person name="Grigoriev I.V."/>
            <person name="Zhou S."/>
            <person name="Raouche S."/>
            <person name="Rosso M.N."/>
        </authorList>
    </citation>
    <scope>NUCLEOTIDE SEQUENCE [LARGE SCALE GENOMIC DNA]</scope>
    <source>
        <strain evidence="3 4">BRFM 1820</strain>
    </source>
</reference>
<gene>
    <name evidence="3" type="ORF">OH76DRAFT_1364977</name>
</gene>
<dbReference type="InterPro" id="IPR040521">
    <property type="entry name" value="KDZ"/>
</dbReference>
<dbReference type="EMBL" id="KZ857520">
    <property type="protein sequence ID" value="RDX41190.1"/>
    <property type="molecule type" value="Genomic_DNA"/>
</dbReference>
<dbReference type="Pfam" id="PF18758">
    <property type="entry name" value="KDZ"/>
    <property type="match status" value="1"/>
</dbReference>
<dbReference type="OrthoDB" id="2793259at2759"/>
<evidence type="ECO:0000256" key="1">
    <source>
        <dbReference type="SAM" id="MobiDB-lite"/>
    </source>
</evidence>
<dbReference type="PANTHER" id="PTHR33096:SF1">
    <property type="entry name" value="CXC1-LIKE CYSTEINE CLUSTER ASSOCIATED WITH KDZ TRANSPOSASES DOMAIN-CONTAINING PROTEIN"/>
    <property type="match status" value="1"/>
</dbReference>
<proteinExistence type="predicted"/>
<feature type="domain" description="CxC2-like cysteine cluster KDZ transposase-associated" evidence="2">
    <location>
        <begin position="174"/>
        <end position="252"/>
    </location>
</feature>
<dbReference type="PANTHER" id="PTHR33096">
    <property type="entry name" value="CXC2 DOMAIN-CONTAINING PROTEIN"/>
    <property type="match status" value="1"/>
</dbReference>
<evidence type="ECO:0000313" key="4">
    <source>
        <dbReference type="Proteomes" id="UP000256964"/>
    </source>
</evidence>
<keyword evidence="4" id="KW-1185">Reference proteome</keyword>
<evidence type="ECO:0000313" key="3">
    <source>
        <dbReference type="EMBL" id="RDX41190.1"/>
    </source>
</evidence>
<dbReference type="InterPro" id="IPR041457">
    <property type="entry name" value="CxC2_KDZ-assoc"/>
</dbReference>
<feature type="region of interest" description="Disordered" evidence="1">
    <location>
        <begin position="118"/>
        <end position="146"/>
    </location>
</feature>
<dbReference type="Proteomes" id="UP000256964">
    <property type="component" value="Unassembled WGS sequence"/>
</dbReference>
<dbReference type="STRING" id="139420.A0A371CLN5"/>
<name>A0A371CLN5_9APHY</name>
<evidence type="ECO:0000259" key="2">
    <source>
        <dbReference type="Pfam" id="PF18803"/>
    </source>
</evidence>
<dbReference type="AlphaFoldDB" id="A0A371CLN5"/>